<dbReference type="EMBL" id="AKHW03000416">
    <property type="protein sequence ID" value="KYO47679.1"/>
    <property type="molecule type" value="Genomic_DNA"/>
</dbReference>
<name>A0A151PFA9_ALLMI</name>
<reference evidence="2 3" key="1">
    <citation type="journal article" date="2012" name="Genome Biol.">
        <title>Sequencing three crocodilian genomes to illuminate the evolution of archosaurs and amniotes.</title>
        <authorList>
            <person name="St John J.A."/>
            <person name="Braun E.L."/>
            <person name="Isberg S.R."/>
            <person name="Miles L.G."/>
            <person name="Chong A.Y."/>
            <person name="Gongora J."/>
            <person name="Dalzell P."/>
            <person name="Moran C."/>
            <person name="Bed'hom B."/>
            <person name="Abzhanov A."/>
            <person name="Burgess S.C."/>
            <person name="Cooksey A.M."/>
            <person name="Castoe T.A."/>
            <person name="Crawford N.G."/>
            <person name="Densmore L.D."/>
            <person name="Drew J.C."/>
            <person name="Edwards S.V."/>
            <person name="Faircloth B.C."/>
            <person name="Fujita M.K."/>
            <person name="Greenwold M.J."/>
            <person name="Hoffmann F.G."/>
            <person name="Howard J.M."/>
            <person name="Iguchi T."/>
            <person name="Janes D.E."/>
            <person name="Khan S.Y."/>
            <person name="Kohno S."/>
            <person name="de Koning A.J."/>
            <person name="Lance S.L."/>
            <person name="McCarthy F.M."/>
            <person name="McCormack J.E."/>
            <person name="Merchant M.E."/>
            <person name="Peterson D.G."/>
            <person name="Pollock D.D."/>
            <person name="Pourmand N."/>
            <person name="Raney B.J."/>
            <person name="Roessler K.A."/>
            <person name="Sanford J.R."/>
            <person name="Sawyer R.H."/>
            <person name="Schmidt C.J."/>
            <person name="Triplett E.W."/>
            <person name="Tuberville T.D."/>
            <person name="Venegas-Anaya M."/>
            <person name="Howard J.T."/>
            <person name="Jarvis E.D."/>
            <person name="Guillette L.J.Jr."/>
            <person name="Glenn T.C."/>
            <person name="Green R.E."/>
            <person name="Ray D.A."/>
        </authorList>
    </citation>
    <scope>NUCLEOTIDE SEQUENCE [LARGE SCALE GENOMIC DNA]</scope>
    <source>
        <strain evidence="2">KSC_2009_1</strain>
    </source>
</reference>
<keyword evidence="1" id="KW-0812">Transmembrane</keyword>
<comment type="caution">
    <text evidence="2">The sequence shown here is derived from an EMBL/GenBank/DDBJ whole genome shotgun (WGS) entry which is preliminary data.</text>
</comment>
<keyword evidence="1" id="KW-1133">Transmembrane helix</keyword>
<keyword evidence="3" id="KW-1185">Reference proteome</keyword>
<accession>A0A151PFA9</accession>
<dbReference type="AlphaFoldDB" id="A0A151PFA9"/>
<gene>
    <name evidence="2" type="ORF">Y1Q_0019766</name>
</gene>
<evidence type="ECO:0000313" key="3">
    <source>
        <dbReference type="Proteomes" id="UP000050525"/>
    </source>
</evidence>
<evidence type="ECO:0000256" key="1">
    <source>
        <dbReference type="SAM" id="Phobius"/>
    </source>
</evidence>
<keyword evidence="1" id="KW-0472">Membrane</keyword>
<organism evidence="2 3">
    <name type="scientific">Alligator mississippiensis</name>
    <name type="common">American alligator</name>
    <dbReference type="NCBI Taxonomy" id="8496"/>
    <lineage>
        <taxon>Eukaryota</taxon>
        <taxon>Metazoa</taxon>
        <taxon>Chordata</taxon>
        <taxon>Craniata</taxon>
        <taxon>Vertebrata</taxon>
        <taxon>Euteleostomi</taxon>
        <taxon>Archelosauria</taxon>
        <taxon>Archosauria</taxon>
        <taxon>Crocodylia</taxon>
        <taxon>Alligatoridae</taxon>
        <taxon>Alligatorinae</taxon>
        <taxon>Alligator</taxon>
    </lineage>
</organism>
<proteinExistence type="predicted"/>
<feature type="transmembrane region" description="Helical" evidence="1">
    <location>
        <begin position="12"/>
        <end position="32"/>
    </location>
</feature>
<sequence length="71" mass="8077">MCKIPLRTKFGLLNIILLLIVPETGHWILALLQELVLDNIAQIQPSENTRMSADHTVMRTFTSANQDIDFL</sequence>
<dbReference type="Proteomes" id="UP000050525">
    <property type="component" value="Unassembled WGS sequence"/>
</dbReference>
<evidence type="ECO:0000313" key="2">
    <source>
        <dbReference type="EMBL" id="KYO47679.1"/>
    </source>
</evidence>
<protein>
    <submittedName>
        <fullName evidence="2">Uncharacterized protein</fullName>
    </submittedName>
</protein>